<dbReference type="AlphaFoldDB" id="A0A0F6W9W4"/>
<gene>
    <name evidence="2" type="ORF">DB32_008214</name>
</gene>
<dbReference type="SUPFAM" id="SSF51735">
    <property type="entry name" value="NAD(P)-binding Rossmann-fold domains"/>
    <property type="match status" value="1"/>
</dbReference>
<dbReference type="Proteomes" id="UP000034883">
    <property type="component" value="Chromosome"/>
</dbReference>
<dbReference type="OrthoDB" id="9777801at2"/>
<dbReference type="InterPro" id="IPR051604">
    <property type="entry name" value="Ergot_Alk_Oxidoreductase"/>
</dbReference>
<dbReference type="EMBL" id="CP011125">
    <property type="protein sequence ID" value="AKF11065.1"/>
    <property type="molecule type" value="Genomic_DNA"/>
</dbReference>
<evidence type="ECO:0000313" key="2">
    <source>
        <dbReference type="EMBL" id="AKF11065.1"/>
    </source>
</evidence>
<dbReference type="Gene3D" id="3.10.450.50">
    <property type="match status" value="1"/>
</dbReference>
<reference evidence="2 3" key="1">
    <citation type="submission" date="2015-03" db="EMBL/GenBank/DDBJ databases">
        <title>Genome assembly of Sandaracinus amylolyticus DSM 53668.</title>
        <authorList>
            <person name="Sharma G."/>
            <person name="Subramanian S."/>
        </authorList>
    </citation>
    <scope>NUCLEOTIDE SEQUENCE [LARGE SCALE GENOMIC DNA]</scope>
    <source>
        <strain evidence="2 3">DSM 53668</strain>
    </source>
</reference>
<feature type="domain" description="NmrA-like" evidence="1">
    <location>
        <begin position="2"/>
        <end position="254"/>
    </location>
</feature>
<dbReference type="InterPro" id="IPR036291">
    <property type="entry name" value="NAD(P)-bd_dom_sf"/>
</dbReference>
<dbReference type="Gene3D" id="3.90.25.10">
    <property type="entry name" value="UDP-galactose 4-epimerase, domain 1"/>
    <property type="match status" value="1"/>
</dbReference>
<dbReference type="InterPro" id="IPR008030">
    <property type="entry name" value="NmrA-like"/>
</dbReference>
<dbReference type="PANTHER" id="PTHR43162">
    <property type="match status" value="1"/>
</dbReference>
<dbReference type="InterPro" id="IPR009959">
    <property type="entry name" value="Cyclase_SnoaL-like"/>
</dbReference>
<dbReference type="GO" id="GO:0030638">
    <property type="term" value="P:polyketide metabolic process"/>
    <property type="evidence" value="ECO:0007669"/>
    <property type="project" value="InterPro"/>
</dbReference>
<dbReference type="SUPFAM" id="SSF54427">
    <property type="entry name" value="NTF2-like"/>
    <property type="match status" value="1"/>
</dbReference>
<dbReference type="Gene3D" id="3.40.50.720">
    <property type="entry name" value="NAD(P)-binding Rossmann-like Domain"/>
    <property type="match status" value="1"/>
</dbReference>
<accession>A0A0F6W9W4</accession>
<dbReference type="Pfam" id="PF05368">
    <property type="entry name" value="NmrA"/>
    <property type="match status" value="1"/>
</dbReference>
<dbReference type="PANTHER" id="PTHR43162:SF1">
    <property type="entry name" value="PRESTALK A DIFFERENTIATION PROTEIN A"/>
    <property type="match status" value="1"/>
</dbReference>
<dbReference type="KEGG" id="samy:DB32_008214"/>
<keyword evidence="3" id="KW-1185">Reference proteome</keyword>
<evidence type="ECO:0000259" key="1">
    <source>
        <dbReference type="Pfam" id="PF05368"/>
    </source>
</evidence>
<organism evidence="2 3">
    <name type="scientific">Sandaracinus amylolyticus</name>
    <dbReference type="NCBI Taxonomy" id="927083"/>
    <lineage>
        <taxon>Bacteria</taxon>
        <taxon>Pseudomonadati</taxon>
        <taxon>Myxococcota</taxon>
        <taxon>Polyangia</taxon>
        <taxon>Polyangiales</taxon>
        <taxon>Sandaracinaceae</taxon>
        <taxon>Sandaracinus</taxon>
    </lineage>
</organism>
<proteinExistence type="predicted"/>
<evidence type="ECO:0000313" key="3">
    <source>
        <dbReference type="Proteomes" id="UP000034883"/>
    </source>
</evidence>
<dbReference type="Pfam" id="PF07366">
    <property type="entry name" value="SnoaL"/>
    <property type="match status" value="1"/>
</dbReference>
<dbReference type="InterPro" id="IPR032710">
    <property type="entry name" value="NTF2-like_dom_sf"/>
</dbReference>
<dbReference type="RefSeq" id="WP_053237971.1">
    <property type="nucleotide sequence ID" value="NZ_CP011125.1"/>
</dbReference>
<dbReference type="STRING" id="927083.DB32_008214"/>
<name>A0A0F6W9W4_9BACT</name>
<sequence length="417" mass="44164">MLTVFGATGNTGSVVAERLLAAGAKVRAVVRDRGKGAALAAKGAELVVGDVTDAALVARALEGAEGAYLIVPPDLRATDLLAKSRSIVAHYVAGLTRAKVPHAVFLSSVGAQHASGTGPTRLSHEAERALRAVGGIRFTFVRAPFFMENLLASAHAMRSDGALPVMGGGEQHAIPMVAARDLADVAADALLAPPSATEIVEVRGPRDRSFVEAAAIASEILGRDVTTRVVPVDAIVPMLTSTGMSENVASLFRELSEGIARGLLSYEGTGRSVRGRVTLEEVLRRGLAPSDASLVVRRVFDEVVNQRRMELLPELFAADYVGAQGERGPAAFGALIEGLRGGFPDIEYVLDEVITQGERVAVRWSWSGTHRGAFRGIAPTGRAITHRGMSFFELRGGRITRSWTELDRQAFAERLSG</sequence>
<protein>
    <recommendedName>
        <fullName evidence="1">NmrA-like domain-containing protein</fullName>
    </recommendedName>
</protein>